<dbReference type="InterPro" id="IPR000515">
    <property type="entry name" value="MetI-like"/>
</dbReference>
<name>A0A3P4B0I3_9BURK</name>
<feature type="region of interest" description="Disordered" evidence="8">
    <location>
        <begin position="1"/>
        <end position="28"/>
    </location>
</feature>
<keyword evidence="4 7" id="KW-0812">Transmembrane</keyword>
<dbReference type="GO" id="GO:0005886">
    <property type="term" value="C:plasma membrane"/>
    <property type="evidence" value="ECO:0007669"/>
    <property type="project" value="UniProtKB-SubCell"/>
</dbReference>
<dbReference type="AlphaFoldDB" id="A0A3P4B0I3"/>
<feature type="transmembrane region" description="Helical" evidence="7">
    <location>
        <begin position="207"/>
        <end position="231"/>
    </location>
</feature>
<dbReference type="InterPro" id="IPR035906">
    <property type="entry name" value="MetI-like_sf"/>
</dbReference>
<evidence type="ECO:0000256" key="1">
    <source>
        <dbReference type="ARBA" id="ARBA00004651"/>
    </source>
</evidence>
<keyword evidence="11" id="KW-1185">Reference proteome</keyword>
<feature type="transmembrane region" description="Helical" evidence="7">
    <location>
        <begin position="163"/>
        <end position="186"/>
    </location>
</feature>
<feature type="domain" description="ABC transmembrane type-1" evidence="9">
    <location>
        <begin position="97"/>
        <end position="281"/>
    </location>
</feature>
<evidence type="ECO:0000259" key="9">
    <source>
        <dbReference type="PROSITE" id="PS50928"/>
    </source>
</evidence>
<feature type="transmembrane region" description="Helical" evidence="7">
    <location>
        <begin position="135"/>
        <end position="157"/>
    </location>
</feature>
<sequence length="293" mass="31195">MARMKAPSYALTRAPQGTLPTDRQSRIRGAQDRAAHGRVLSALLLSGPVLKALGLAAVLGAWQLYATLNGTRLTPGLEVIGASFMQMLEDGELLEHAASTLTRGFAGLAISFLVAGLLGFIAARSWVVDAALGPFVTFGYPVPKLALYPVIILLLGLGAGSRIAQVALECFFPIFVHCYAGARAVAPKMEWLARNTGAGRWRLLKDVIMPSALPFVFTGLRVAVPIMLIVMTVTEFIGDSQGLGYLIARSASYFDTASAFAVVATLGAIGFVSDRIVVKLRSRVVFWEKGASL</sequence>
<dbReference type="PROSITE" id="PS50928">
    <property type="entry name" value="ABC_TM1"/>
    <property type="match status" value="1"/>
</dbReference>
<feature type="transmembrane region" description="Helical" evidence="7">
    <location>
        <begin position="251"/>
        <end position="273"/>
    </location>
</feature>
<keyword evidence="5 7" id="KW-1133">Transmembrane helix</keyword>
<evidence type="ECO:0000256" key="8">
    <source>
        <dbReference type="SAM" id="MobiDB-lite"/>
    </source>
</evidence>
<comment type="subcellular location">
    <subcellularLocation>
        <location evidence="1 7">Cell membrane</location>
        <topology evidence="1 7">Multi-pass membrane protein</topology>
    </subcellularLocation>
</comment>
<dbReference type="Pfam" id="PF00528">
    <property type="entry name" value="BPD_transp_1"/>
    <property type="match status" value="1"/>
</dbReference>
<dbReference type="SUPFAM" id="SSF161098">
    <property type="entry name" value="MetI-like"/>
    <property type="match status" value="1"/>
</dbReference>
<dbReference type="GO" id="GO:0055085">
    <property type="term" value="P:transmembrane transport"/>
    <property type="evidence" value="ECO:0007669"/>
    <property type="project" value="InterPro"/>
</dbReference>
<dbReference type="EMBL" id="UWPJ01000016">
    <property type="protein sequence ID" value="VCU69813.1"/>
    <property type="molecule type" value="Genomic_DNA"/>
</dbReference>
<evidence type="ECO:0000256" key="5">
    <source>
        <dbReference type="ARBA" id="ARBA00022989"/>
    </source>
</evidence>
<dbReference type="PANTHER" id="PTHR30151:SF0">
    <property type="entry name" value="ABC TRANSPORTER PERMEASE PROTEIN MJ0413-RELATED"/>
    <property type="match status" value="1"/>
</dbReference>
<evidence type="ECO:0000256" key="7">
    <source>
        <dbReference type="RuleBase" id="RU363032"/>
    </source>
</evidence>
<keyword evidence="3" id="KW-1003">Cell membrane</keyword>
<feature type="transmembrane region" description="Helical" evidence="7">
    <location>
        <begin position="104"/>
        <end position="123"/>
    </location>
</feature>
<evidence type="ECO:0000256" key="3">
    <source>
        <dbReference type="ARBA" id="ARBA00022475"/>
    </source>
</evidence>
<accession>A0A3P4B0I3</accession>
<evidence type="ECO:0000313" key="11">
    <source>
        <dbReference type="Proteomes" id="UP000277294"/>
    </source>
</evidence>
<dbReference type="RefSeq" id="WP_160142224.1">
    <property type="nucleotide sequence ID" value="NZ_UWPJ01000016.1"/>
</dbReference>
<reference evidence="10 11" key="1">
    <citation type="submission" date="2018-10" db="EMBL/GenBank/DDBJ databases">
        <authorList>
            <person name="Criscuolo A."/>
        </authorList>
    </citation>
    <scope>NUCLEOTIDE SEQUENCE [LARGE SCALE GENOMIC DNA]</scope>
    <source>
        <strain evidence="10">DnA1</strain>
    </source>
</reference>
<evidence type="ECO:0000256" key="4">
    <source>
        <dbReference type="ARBA" id="ARBA00022692"/>
    </source>
</evidence>
<evidence type="ECO:0000313" key="10">
    <source>
        <dbReference type="EMBL" id="VCU69813.1"/>
    </source>
</evidence>
<dbReference type="PANTHER" id="PTHR30151">
    <property type="entry name" value="ALKANE SULFONATE ABC TRANSPORTER-RELATED, MEMBRANE SUBUNIT"/>
    <property type="match status" value="1"/>
</dbReference>
<feature type="transmembrane region" description="Helical" evidence="7">
    <location>
        <begin position="42"/>
        <end position="65"/>
    </location>
</feature>
<dbReference type="OrthoDB" id="8138334at2"/>
<keyword evidence="2 7" id="KW-0813">Transport</keyword>
<protein>
    <submittedName>
        <fullName evidence="10">Aliphatic sulfonates transport permease protein SsuC</fullName>
    </submittedName>
</protein>
<organism evidence="10 11">
    <name type="scientific">Pigmentiphaga humi</name>
    <dbReference type="NCBI Taxonomy" id="2478468"/>
    <lineage>
        <taxon>Bacteria</taxon>
        <taxon>Pseudomonadati</taxon>
        <taxon>Pseudomonadota</taxon>
        <taxon>Betaproteobacteria</taxon>
        <taxon>Burkholderiales</taxon>
        <taxon>Alcaligenaceae</taxon>
        <taxon>Pigmentiphaga</taxon>
    </lineage>
</organism>
<evidence type="ECO:0000256" key="6">
    <source>
        <dbReference type="ARBA" id="ARBA00023136"/>
    </source>
</evidence>
<dbReference type="CDD" id="cd06261">
    <property type="entry name" value="TM_PBP2"/>
    <property type="match status" value="1"/>
</dbReference>
<proteinExistence type="inferred from homology"/>
<evidence type="ECO:0000256" key="2">
    <source>
        <dbReference type="ARBA" id="ARBA00022448"/>
    </source>
</evidence>
<comment type="similarity">
    <text evidence="7">Belongs to the binding-protein-dependent transport system permease family.</text>
</comment>
<dbReference type="Gene3D" id="1.10.3720.10">
    <property type="entry name" value="MetI-like"/>
    <property type="match status" value="1"/>
</dbReference>
<keyword evidence="6 7" id="KW-0472">Membrane</keyword>
<gene>
    <name evidence="10" type="primary">ssuC_7</name>
    <name evidence="10" type="ORF">PIGHUM_01878</name>
</gene>
<dbReference type="Proteomes" id="UP000277294">
    <property type="component" value="Unassembled WGS sequence"/>
</dbReference>